<comment type="caution">
    <text evidence="2">The sequence shown here is derived from an EMBL/GenBank/DDBJ whole genome shotgun (WGS) entry which is preliminary data.</text>
</comment>
<evidence type="ECO:0000313" key="3">
    <source>
        <dbReference type="Proteomes" id="UP000178187"/>
    </source>
</evidence>
<name>A0A1G1KS26_9BACT</name>
<dbReference type="Proteomes" id="UP000178187">
    <property type="component" value="Unassembled WGS sequence"/>
</dbReference>
<reference evidence="2 3" key="1">
    <citation type="journal article" date="2016" name="Nat. Commun.">
        <title>Thousands of microbial genomes shed light on interconnected biogeochemical processes in an aquifer system.</title>
        <authorList>
            <person name="Anantharaman K."/>
            <person name="Brown C.T."/>
            <person name="Hug L.A."/>
            <person name="Sharon I."/>
            <person name="Castelle C.J."/>
            <person name="Probst A.J."/>
            <person name="Thomas B.C."/>
            <person name="Singh A."/>
            <person name="Wilkins M.J."/>
            <person name="Karaoz U."/>
            <person name="Brodie E.L."/>
            <person name="Williams K.H."/>
            <person name="Hubbard S.S."/>
            <person name="Banfield J.F."/>
        </authorList>
    </citation>
    <scope>NUCLEOTIDE SEQUENCE [LARGE SCALE GENOMIC DNA]</scope>
</reference>
<sequence length="493" mass="57029">MKKDPVLSKSKYMTGLQCPKLLWMSYHAKDQFPETDPQTQAIFDQGNDVTALARTLFPDGIEIEGVEDYEAILKKTQELLPKRKPLFEAAFSYKNTFARPDILSPNKDGSWDLHEVKSSTAAKDIHYHDLAFQKYCYEGAGLKIRRSHLILINNQYVKQGEIDPNELFSRQDVSGEVNSLVAGVEKNIGVMLKNLQQKTCPEIKIGPYCNDPYPCDLQDLCWSFLPDENIFILNRIRKEKAFELLAKKILGIADLPDNATLTPSQQIQRECHRTKERFINKAAIKGFLDQLELPIYFLDFETVNPAIPFYDQSRPYQNIPFQFSLHILSDWDKRLQHHGFLAIGRRDPRPELLKMLKDLLENQGSIVSYNMNFELTRLRECVETFPEYRGWFKKIEKRFLDLIVPFRKFDYYDPKQMGRTSIKNVFPALTGGSYKELDIAEGGIASLEFARITFQDGISTEEKARIRQALKTYCKLDTQAMIDVLNVLRRVVL</sequence>
<evidence type="ECO:0000313" key="2">
    <source>
        <dbReference type="EMBL" id="OGW95359.1"/>
    </source>
</evidence>
<dbReference type="InterPro" id="IPR021301">
    <property type="entry name" value="DUF2779"/>
</dbReference>
<dbReference type="AlphaFoldDB" id="A0A1G1KS26"/>
<feature type="domain" description="DUF2779" evidence="1">
    <location>
        <begin position="296"/>
        <end position="421"/>
    </location>
</feature>
<gene>
    <name evidence="2" type="ORF">A3G33_06115</name>
</gene>
<dbReference type="Gene3D" id="3.90.320.10">
    <property type="match status" value="1"/>
</dbReference>
<evidence type="ECO:0000259" key="1">
    <source>
        <dbReference type="Pfam" id="PF11074"/>
    </source>
</evidence>
<dbReference type="InterPro" id="IPR011604">
    <property type="entry name" value="PDDEXK-like_dom_sf"/>
</dbReference>
<dbReference type="EMBL" id="MHFR01000064">
    <property type="protein sequence ID" value="OGW95359.1"/>
    <property type="molecule type" value="Genomic_DNA"/>
</dbReference>
<dbReference type="Pfam" id="PF11074">
    <property type="entry name" value="DUF2779"/>
    <property type="match status" value="1"/>
</dbReference>
<protein>
    <recommendedName>
        <fullName evidence="1">DUF2779 domain-containing protein</fullName>
    </recommendedName>
</protein>
<organism evidence="2 3">
    <name type="scientific">Candidatus Danuiimicrobium aquiferis</name>
    <dbReference type="NCBI Taxonomy" id="1801832"/>
    <lineage>
        <taxon>Bacteria</taxon>
        <taxon>Pseudomonadati</taxon>
        <taxon>Candidatus Omnitrophota</taxon>
        <taxon>Candidatus Danuiimicrobium</taxon>
    </lineage>
</organism>
<proteinExistence type="predicted"/>
<accession>A0A1G1KS26</accession>